<dbReference type="InterPro" id="IPR037171">
    <property type="entry name" value="NagB/RpiA_transferase-like"/>
</dbReference>
<dbReference type="SUPFAM" id="SSF100950">
    <property type="entry name" value="NagB/RpiA/CoA transferase-like"/>
    <property type="match status" value="1"/>
</dbReference>
<evidence type="ECO:0008006" key="2">
    <source>
        <dbReference type="Google" id="ProtNLM"/>
    </source>
</evidence>
<dbReference type="EMBL" id="BARS01029994">
    <property type="protein sequence ID" value="GAG10976.1"/>
    <property type="molecule type" value="Genomic_DNA"/>
</dbReference>
<sequence>TVENAVADGHFSTKDESPRYAISMGAELVYKAKAVLLLASGERKVESVTKSLLNDPTPDIPISYGQIYSKNGGNLTYVLDRIAGRELLANKEVLKKKGIEIKEL</sequence>
<dbReference type="Gene3D" id="3.40.50.1360">
    <property type="match status" value="1"/>
</dbReference>
<gene>
    <name evidence="1" type="ORF">S01H1_46820</name>
</gene>
<accession>X0WE82</accession>
<dbReference type="AlphaFoldDB" id="X0WE82"/>
<proteinExistence type="predicted"/>
<name>X0WE82_9ZZZZ</name>
<protein>
    <recommendedName>
        <fullName evidence="2">Glucosamine/galactosamine-6-phosphate isomerase domain-containing protein</fullName>
    </recommendedName>
</protein>
<comment type="caution">
    <text evidence="1">The sequence shown here is derived from an EMBL/GenBank/DDBJ whole genome shotgun (WGS) entry which is preliminary data.</text>
</comment>
<evidence type="ECO:0000313" key="1">
    <source>
        <dbReference type="EMBL" id="GAG10976.1"/>
    </source>
</evidence>
<feature type="non-terminal residue" evidence="1">
    <location>
        <position position="1"/>
    </location>
</feature>
<organism evidence="1">
    <name type="scientific">marine sediment metagenome</name>
    <dbReference type="NCBI Taxonomy" id="412755"/>
    <lineage>
        <taxon>unclassified sequences</taxon>
        <taxon>metagenomes</taxon>
        <taxon>ecological metagenomes</taxon>
    </lineage>
</organism>
<reference evidence="1" key="1">
    <citation type="journal article" date="2014" name="Front. Microbiol.">
        <title>High frequency of phylogenetically diverse reductive dehalogenase-homologous genes in deep subseafloor sedimentary metagenomes.</title>
        <authorList>
            <person name="Kawai M."/>
            <person name="Futagami T."/>
            <person name="Toyoda A."/>
            <person name="Takaki Y."/>
            <person name="Nishi S."/>
            <person name="Hori S."/>
            <person name="Arai W."/>
            <person name="Tsubouchi T."/>
            <person name="Morono Y."/>
            <person name="Uchiyama I."/>
            <person name="Ito T."/>
            <person name="Fujiyama A."/>
            <person name="Inagaki F."/>
            <person name="Takami H."/>
        </authorList>
    </citation>
    <scope>NUCLEOTIDE SEQUENCE</scope>
    <source>
        <strain evidence="1">Expedition CK06-06</strain>
    </source>
</reference>